<dbReference type="AlphaFoldDB" id="A0A4Y7L182"/>
<evidence type="ECO:0000313" key="3">
    <source>
        <dbReference type="Proteomes" id="UP000316621"/>
    </source>
</evidence>
<dbReference type="EMBL" id="CM010723">
    <property type="protein sequence ID" value="RZC78380.1"/>
    <property type="molecule type" value="Genomic_DNA"/>
</dbReference>
<reference evidence="2 3" key="1">
    <citation type="journal article" date="2018" name="Science">
        <title>The opium poppy genome and morphinan production.</title>
        <authorList>
            <person name="Guo L."/>
            <person name="Winzer T."/>
            <person name="Yang X."/>
            <person name="Li Y."/>
            <person name="Ning Z."/>
            <person name="He Z."/>
            <person name="Teodor R."/>
            <person name="Lu Y."/>
            <person name="Bowser T.A."/>
            <person name="Graham I.A."/>
            <person name="Ye K."/>
        </authorList>
    </citation>
    <scope>NUCLEOTIDE SEQUENCE [LARGE SCALE GENOMIC DNA]</scope>
    <source>
        <strain evidence="3">cv. HN1</strain>
        <tissue evidence="2">Leaves</tissue>
    </source>
</reference>
<dbReference type="Gramene" id="RZC78380">
    <property type="protein sequence ID" value="RZC78380"/>
    <property type="gene ID" value="C5167_002618"/>
</dbReference>
<feature type="domain" description="Telomere repeat-binding protein 1-6-like ubiquitin-like" evidence="1">
    <location>
        <begin position="40"/>
        <end position="89"/>
    </location>
</feature>
<evidence type="ECO:0000313" key="2">
    <source>
        <dbReference type="EMBL" id="RZC78380.1"/>
    </source>
</evidence>
<gene>
    <name evidence="2" type="ORF">C5167_002618</name>
</gene>
<keyword evidence="3" id="KW-1185">Reference proteome</keyword>
<protein>
    <recommendedName>
        <fullName evidence="1">Telomere repeat-binding protein 1-6-like ubiquitin-like domain-containing protein</fullName>
    </recommendedName>
</protein>
<evidence type="ECO:0000259" key="1">
    <source>
        <dbReference type="Pfam" id="PF23603"/>
    </source>
</evidence>
<dbReference type="InterPro" id="IPR057625">
    <property type="entry name" value="TPR1-6-like_ubiquitin"/>
</dbReference>
<proteinExistence type="predicted"/>
<organism evidence="2 3">
    <name type="scientific">Papaver somniferum</name>
    <name type="common">Opium poppy</name>
    <dbReference type="NCBI Taxonomy" id="3469"/>
    <lineage>
        <taxon>Eukaryota</taxon>
        <taxon>Viridiplantae</taxon>
        <taxon>Streptophyta</taxon>
        <taxon>Embryophyta</taxon>
        <taxon>Tracheophyta</taxon>
        <taxon>Spermatophyta</taxon>
        <taxon>Magnoliopsida</taxon>
        <taxon>Ranunculales</taxon>
        <taxon>Papaveraceae</taxon>
        <taxon>Papaveroideae</taxon>
        <taxon>Papaver</taxon>
    </lineage>
</organism>
<dbReference type="Pfam" id="PF23603">
    <property type="entry name" value="Ubiquitin_TPR1"/>
    <property type="match status" value="1"/>
</dbReference>
<accession>A0A4Y7L182</accession>
<name>A0A4Y7L182_PAPSO</name>
<sequence>MCSFVVPQSGDRCLHSISGAAMFSMSCLTSKVLFFIYPTTLSVCSFVVPELFNEIPEIATVGSPKKTIIEAVTADLTCVAVVVKGNKVSRSPMDAEPDIFGDSLYPPVTRLENFIDSENDPVPLLMIFQLVE</sequence>
<dbReference type="Proteomes" id="UP000316621">
    <property type="component" value="Chromosome 9"/>
</dbReference>